<name>A0A4V5ZP01_9EURY</name>
<dbReference type="EMBL" id="QKNX01000002">
    <property type="protein sequence ID" value="TKR25883.1"/>
    <property type="molecule type" value="Genomic_DNA"/>
</dbReference>
<keyword evidence="3" id="KW-1185">Reference proteome</keyword>
<evidence type="ECO:0000313" key="3">
    <source>
        <dbReference type="Proteomes" id="UP000308037"/>
    </source>
</evidence>
<evidence type="ECO:0000256" key="1">
    <source>
        <dbReference type="SAM" id="MobiDB-lite"/>
    </source>
</evidence>
<feature type="region of interest" description="Disordered" evidence="1">
    <location>
        <begin position="147"/>
        <end position="178"/>
    </location>
</feature>
<accession>A0A4V5ZP01</accession>
<dbReference type="CDD" id="cd00719">
    <property type="entry name" value="GIY-YIG_SF"/>
    <property type="match status" value="1"/>
</dbReference>
<protein>
    <submittedName>
        <fullName evidence="2">GIY-YIG nuclease family protein</fullName>
    </submittedName>
</protein>
<dbReference type="RefSeq" id="WP_137275785.1">
    <property type="nucleotide sequence ID" value="NZ_QKNX01000002.1"/>
</dbReference>
<dbReference type="AlphaFoldDB" id="A0A4V5ZP01"/>
<gene>
    <name evidence="2" type="ORF">DM868_05130</name>
</gene>
<comment type="caution">
    <text evidence="2">The sequence shown here is derived from an EMBL/GenBank/DDBJ whole genome shotgun (WGS) entry which is preliminary data.</text>
</comment>
<proteinExistence type="predicted"/>
<reference evidence="2 3" key="1">
    <citation type="submission" date="2019-04" db="EMBL/GenBank/DDBJ databases">
        <title>Natronomonas sp. F20-122 a newhaloarchaeon isolated from a saline saltern of Isla Bacuta, Huelva, Spain.</title>
        <authorList>
            <person name="Duran-Viseras A."/>
            <person name="Sanchez-Porro C."/>
            <person name="Ventosa A."/>
        </authorList>
    </citation>
    <scope>NUCLEOTIDE SEQUENCE [LARGE SCALE GENOMIC DNA]</scope>
    <source>
        <strain evidence="2 3">F20-122</strain>
    </source>
</reference>
<evidence type="ECO:0000313" key="2">
    <source>
        <dbReference type="EMBL" id="TKR25883.1"/>
    </source>
</evidence>
<organism evidence="2 3">
    <name type="scientific">Natronomonas salsuginis</name>
    <dbReference type="NCBI Taxonomy" id="2217661"/>
    <lineage>
        <taxon>Archaea</taxon>
        <taxon>Methanobacteriati</taxon>
        <taxon>Methanobacteriota</taxon>
        <taxon>Stenosarchaea group</taxon>
        <taxon>Halobacteria</taxon>
        <taxon>Halobacteriales</taxon>
        <taxon>Natronomonadaceae</taxon>
        <taxon>Natronomonas</taxon>
    </lineage>
</organism>
<dbReference type="OrthoDB" id="117900at2157"/>
<dbReference type="Proteomes" id="UP000308037">
    <property type="component" value="Unassembled WGS sequence"/>
</dbReference>
<sequence>MSKLNSPCLLLSKIEWSEWNSLEIDSFSEVPKEPGLYRVRHRTENRDHLEYIGESGDTRRRIQSLARGAYADEMPYRDPHTAAPCLWAVQDNVGSALDVSYTTPPKAEDDQHRKGIEAALIALHRREANCSPTANFGRIIDGYKQSSYSQSDPAYRGGPLASGEDEPNSASGVQPPDWQNWREPLARDWMHLEWSEPYRLAERLNADPPDTGVYRIWYEGQDSTLAYIGESSNISSRLYNHEQTFGGDALFAYAERSDLDASHKRKEIETDCIGAYYLEVGKAPLAQFGHTENIPP</sequence>